<dbReference type="Proteomes" id="UP000591537">
    <property type="component" value="Unassembled WGS sequence"/>
</dbReference>
<protein>
    <submittedName>
        <fullName evidence="1">Uncharacterized protein</fullName>
    </submittedName>
</protein>
<reference evidence="1 2" key="1">
    <citation type="submission" date="2020-08" db="EMBL/GenBank/DDBJ databases">
        <title>Genomic Encyclopedia of Type Strains, Phase IV (KMG-IV): sequencing the most valuable type-strain genomes for metagenomic binning, comparative biology and taxonomic classification.</title>
        <authorList>
            <person name="Goeker M."/>
        </authorList>
    </citation>
    <scope>NUCLEOTIDE SEQUENCE [LARGE SCALE GENOMIC DNA]</scope>
    <source>
        <strain evidence="1 2">DSM 43350</strain>
    </source>
</reference>
<dbReference type="EMBL" id="JACHGV010000008">
    <property type="protein sequence ID" value="MBB6079465.1"/>
    <property type="molecule type" value="Genomic_DNA"/>
</dbReference>
<sequence>MPDAVARSPGDSHAPSTLGTAATLDGLVATVDDTLGEATATLDGLDCAPRPGPVSRGH</sequence>
<proteinExistence type="predicted"/>
<comment type="caution">
    <text evidence="1">The sequence shown here is derived from an EMBL/GenBank/DDBJ whole genome shotgun (WGS) entry which is preliminary data.</text>
</comment>
<organism evidence="1 2">
    <name type="scientific">Streptomyces paradoxus</name>
    <dbReference type="NCBI Taxonomy" id="66375"/>
    <lineage>
        <taxon>Bacteria</taxon>
        <taxon>Bacillati</taxon>
        <taxon>Actinomycetota</taxon>
        <taxon>Actinomycetes</taxon>
        <taxon>Kitasatosporales</taxon>
        <taxon>Streptomycetaceae</taxon>
        <taxon>Streptomyces</taxon>
    </lineage>
</organism>
<gene>
    <name evidence="1" type="ORF">HNR57_005408</name>
</gene>
<accession>A0A7W9TEY1</accession>
<name>A0A7W9TEY1_9ACTN</name>
<dbReference type="RefSeq" id="WP_184563617.1">
    <property type="nucleotide sequence ID" value="NZ_BAAARS010000009.1"/>
</dbReference>
<keyword evidence="2" id="KW-1185">Reference proteome</keyword>
<dbReference type="AlphaFoldDB" id="A0A7W9TEY1"/>
<evidence type="ECO:0000313" key="2">
    <source>
        <dbReference type="Proteomes" id="UP000591537"/>
    </source>
</evidence>
<evidence type="ECO:0000313" key="1">
    <source>
        <dbReference type="EMBL" id="MBB6079465.1"/>
    </source>
</evidence>